<accession>A0ABU3ZBD4</accession>
<comment type="caution">
    <text evidence="1">The sequence shown here is derived from an EMBL/GenBank/DDBJ whole genome shotgun (WGS) entry which is preliminary data.</text>
</comment>
<proteinExistence type="predicted"/>
<dbReference type="EMBL" id="JAWJZI010000001">
    <property type="protein sequence ID" value="MDV5167420.1"/>
    <property type="molecule type" value="Genomic_DNA"/>
</dbReference>
<keyword evidence="2" id="KW-1185">Reference proteome</keyword>
<dbReference type="Proteomes" id="UP001186452">
    <property type="component" value="Unassembled WGS sequence"/>
</dbReference>
<name>A0ABU3ZBD4_9GAMM</name>
<sequence length="157" mass="18116">MNKLETKRLKAIVSLLNGLELISHEELPEEQHNALCINVNGWRYYPSFQFDEHFNLIDNLKNNLSLIREGRDDTDILLWMISEKSVLVERAVAPPALVSKYLDNGDLEGYERLLSAEAQSHKYVTAKPCDLIDDPLFEVFVEDWLKSDERVIAKVKT</sequence>
<reference evidence="1 2" key="1">
    <citation type="submission" date="2023-10" db="EMBL/GenBank/DDBJ databases">
        <title>Marine bacteria isolated from horseshoe crab.</title>
        <authorList>
            <person name="Cheng T.H."/>
        </authorList>
    </citation>
    <scope>NUCLEOTIDE SEQUENCE [LARGE SCALE GENOMIC DNA]</scope>
    <source>
        <strain evidence="1 2">HSC6</strain>
    </source>
</reference>
<organism evidence="1 2">
    <name type="scientific">Photobacterium rosenbergii</name>
    <dbReference type="NCBI Taxonomy" id="294936"/>
    <lineage>
        <taxon>Bacteria</taxon>
        <taxon>Pseudomonadati</taxon>
        <taxon>Pseudomonadota</taxon>
        <taxon>Gammaproteobacteria</taxon>
        <taxon>Vibrionales</taxon>
        <taxon>Vibrionaceae</taxon>
        <taxon>Photobacterium</taxon>
    </lineage>
</organism>
<evidence type="ECO:0000313" key="1">
    <source>
        <dbReference type="EMBL" id="MDV5167420.1"/>
    </source>
</evidence>
<gene>
    <name evidence="1" type="ORF">R2X38_00235</name>
</gene>
<dbReference type="RefSeq" id="WP_317519968.1">
    <property type="nucleotide sequence ID" value="NZ_JAWJZI010000001.1"/>
</dbReference>
<protein>
    <submittedName>
        <fullName evidence="1">Uncharacterized protein</fullName>
    </submittedName>
</protein>
<evidence type="ECO:0000313" key="2">
    <source>
        <dbReference type="Proteomes" id="UP001186452"/>
    </source>
</evidence>